<comment type="caution">
    <text evidence="9">The sequence shown here is derived from an EMBL/GenBank/DDBJ whole genome shotgun (WGS) entry which is preliminary data.</text>
</comment>
<dbReference type="InterPro" id="IPR009056">
    <property type="entry name" value="Cyt_c-like_dom"/>
</dbReference>
<dbReference type="PRINTS" id="PR00604">
    <property type="entry name" value="CYTCHRMECIAB"/>
</dbReference>
<accession>A0ABU0FDF6</accession>
<keyword evidence="7" id="KW-0732">Signal</keyword>
<dbReference type="RefSeq" id="WP_307426777.1">
    <property type="nucleotide sequence ID" value="NZ_JAUSVK010000001.1"/>
</dbReference>
<feature type="chain" id="PRO_5046234855" evidence="7">
    <location>
        <begin position="42"/>
        <end position="150"/>
    </location>
</feature>
<feature type="signal peptide" evidence="7">
    <location>
        <begin position="1"/>
        <end position="41"/>
    </location>
</feature>
<dbReference type="SUPFAM" id="SSF46626">
    <property type="entry name" value="Cytochrome c"/>
    <property type="match status" value="1"/>
</dbReference>
<evidence type="ECO:0000313" key="10">
    <source>
        <dbReference type="Proteomes" id="UP001237448"/>
    </source>
</evidence>
<keyword evidence="5 6" id="KW-0408">Iron</keyword>
<evidence type="ECO:0000256" key="3">
    <source>
        <dbReference type="ARBA" id="ARBA00022723"/>
    </source>
</evidence>
<name>A0ABU0FDF6_9HYPH</name>
<keyword evidence="3 6" id="KW-0479">Metal-binding</keyword>
<organism evidence="9 10">
    <name type="scientific">Labrys monachus</name>
    <dbReference type="NCBI Taxonomy" id="217067"/>
    <lineage>
        <taxon>Bacteria</taxon>
        <taxon>Pseudomonadati</taxon>
        <taxon>Pseudomonadota</taxon>
        <taxon>Alphaproteobacteria</taxon>
        <taxon>Hyphomicrobiales</taxon>
        <taxon>Xanthobacteraceae</taxon>
        <taxon>Labrys</taxon>
    </lineage>
</organism>
<dbReference type="Proteomes" id="UP001237448">
    <property type="component" value="Unassembled WGS sequence"/>
</dbReference>
<dbReference type="Gene3D" id="1.10.760.10">
    <property type="entry name" value="Cytochrome c-like domain"/>
    <property type="match status" value="1"/>
</dbReference>
<evidence type="ECO:0000313" key="9">
    <source>
        <dbReference type="EMBL" id="MDQ0392620.1"/>
    </source>
</evidence>
<protein>
    <submittedName>
        <fullName evidence="9">Cytochrome c</fullName>
    </submittedName>
</protein>
<evidence type="ECO:0000256" key="5">
    <source>
        <dbReference type="ARBA" id="ARBA00023004"/>
    </source>
</evidence>
<dbReference type="PROSITE" id="PS51007">
    <property type="entry name" value="CYTC"/>
    <property type="match status" value="1"/>
</dbReference>
<keyword evidence="4" id="KW-0249">Electron transport</keyword>
<dbReference type="InterPro" id="IPR002327">
    <property type="entry name" value="Cyt_c_1A/1B"/>
</dbReference>
<reference evidence="9 10" key="1">
    <citation type="submission" date="2023-07" db="EMBL/GenBank/DDBJ databases">
        <title>Genomic Encyclopedia of Type Strains, Phase IV (KMG-IV): sequencing the most valuable type-strain genomes for metagenomic binning, comparative biology and taxonomic classification.</title>
        <authorList>
            <person name="Goeker M."/>
        </authorList>
    </citation>
    <scope>NUCLEOTIDE SEQUENCE [LARGE SCALE GENOMIC DNA]</scope>
    <source>
        <strain evidence="9 10">DSM 5896</strain>
    </source>
</reference>
<dbReference type="EMBL" id="JAUSVK010000001">
    <property type="protein sequence ID" value="MDQ0392620.1"/>
    <property type="molecule type" value="Genomic_DNA"/>
</dbReference>
<evidence type="ECO:0000256" key="1">
    <source>
        <dbReference type="ARBA" id="ARBA00022448"/>
    </source>
</evidence>
<keyword evidence="10" id="KW-1185">Reference proteome</keyword>
<evidence type="ECO:0000256" key="2">
    <source>
        <dbReference type="ARBA" id="ARBA00022617"/>
    </source>
</evidence>
<evidence type="ECO:0000259" key="8">
    <source>
        <dbReference type="PROSITE" id="PS51007"/>
    </source>
</evidence>
<feature type="domain" description="Cytochrome c" evidence="8">
    <location>
        <begin position="43"/>
        <end position="143"/>
    </location>
</feature>
<dbReference type="InterPro" id="IPR036909">
    <property type="entry name" value="Cyt_c-like_dom_sf"/>
</dbReference>
<dbReference type="PANTHER" id="PTHR11961">
    <property type="entry name" value="CYTOCHROME C"/>
    <property type="match status" value="1"/>
</dbReference>
<proteinExistence type="predicted"/>
<evidence type="ECO:0000256" key="6">
    <source>
        <dbReference type="PROSITE-ProRule" id="PRU00433"/>
    </source>
</evidence>
<sequence length="150" mass="15690">MSGFSRDRRLAACSFQRKVRWKPAVPGTLLFLLLAATPAQAGGDADKGRAAFAKCRFCHQLGEGAKNSVGPVLNGVVGRPAASQPGYAYSAAMKASGKTWDDAALRAFLAAPAAVVPHTKMTFAGVRDAGTIDDILAYLIRFGPDGRAVP</sequence>
<evidence type="ECO:0000256" key="7">
    <source>
        <dbReference type="SAM" id="SignalP"/>
    </source>
</evidence>
<keyword evidence="2 6" id="KW-0349">Heme</keyword>
<gene>
    <name evidence="9" type="ORF">J3R73_002412</name>
</gene>
<evidence type="ECO:0000256" key="4">
    <source>
        <dbReference type="ARBA" id="ARBA00022982"/>
    </source>
</evidence>
<keyword evidence="1" id="KW-0813">Transport</keyword>